<keyword evidence="7" id="KW-0175">Coiled coil</keyword>
<feature type="region of interest" description="Disordered" evidence="8">
    <location>
        <begin position="1"/>
        <end position="66"/>
    </location>
</feature>
<protein>
    <recommendedName>
        <fullName evidence="9">Xylanolytic transcriptional activator regulatory domain-containing protein</fullName>
    </recommendedName>
</protein>
<evidence type="ECO:0000256" key="5">
    <source>
        <dbReference type="ARBA" id="ARBA00023163"/>
    </source>
</evidence>
<evidence type="ECO:0000313" key="11">
    <source>
        <dbReference type="Proteomes" id="UP000262825"/>
    </source>
</evidence>
<dbReference type="GO" id="GO:0005634">
    <property type="term" value="C:nucleus"/>
    <property type="evidence" value="ECO:0007669"/>
    <property type="project" value="UniProtKB-SubCell"/>
</dbReference>
<dbReference type="Proteomes" id="UP000262825">
    <property type="component" value="Unassembled WGS sequence"/>
</dbReference>
<dbReference type="AlphaFoldDB" id="A0A376B2I5"/>
<evidence type="ECO:0000256" key="7">
    <source>
        <dbReference type="SAM" id="Coils"/>
    </source>
</evidence>
<dbReference type="GO" id="GO:0008270">
    <property type="term" value="F:zinc ion binding"/>
    <property type="evidence" value="ECO:0007669"/>
    <property type="project" value="InterPro"/>
</dbReference>
<dbReference type="Pfam" id="PF04082">
    <property type="entry name" value="Fungal_trans"/>
    <property type="match status" value="1"/>
</dbReference>
<name>A0A376B2I5_9ASCO</name>
<reference evidence="11" key="1">
    <citation type="submission" date="2018-06" db="EMBL/GenBank/DDBJ databases">
        <authorList>
            <person name="Guldener U."/>
        </authorList>
    </citation>
    <scope>NUCLEOTIDE SEQUENCE [LARGE SCALE GENOMIC DNA]</scope>
    <source>
        <strain evidence="11">UTAD17</strain>
    </source>
</reference>
<comment type="subcellular location">
    <subcellularLocation>
        <location evidence="1">Nucleus</location>
    </subcellularLocation>
</comment>
<evidence type="ECO:0000256" key="8">
    <source>
        <dbReference type="SAM" id="MobiDB-lite"/>
    </source>
</evidence>
<dbReference type="CDD" id="cd12148">
    <property type="entry name" value="fungal_TF_MHR"/>
    <property type="match status" value="1"/>
</dbReference>
<dbReference type="GO" id="GO:0003677">
    <property type="term" value="F:DNA binding"/>
    <property type="evidence" value="ECO:0007669"/>
    <property type="project" value="UniProtKB-KW"/>
</dbReference>
<dbReference type="OrthoDB" id="2399539at2759"/>
<keyword evidence="4" id="KW-0238">DNA-binding</keyword>
<keyword evidence="11" id="KW-1185">Reference proteome</keyword>
<evidence type="ECO:0000313" key="10">
    <source>
        <dbReference type="EMBL" id="SSD58895.1"/>
    </source>
</evidence>
<dbReference type="InterPro" id="IPR007219">
    <property type="entry name" value="XnlR_reg_dom"/>
</dbReference>
<evidence type="ECO:0000259" key="9">
    <source>
        <dbReference type="SMART" id="SM00906"/>
    </source>
</evidence>
<proteinExistence type="predicted"/>
<feature type="compositionally biased region" description="Polar residues" evidence="8">
    <location>
        <begin position="49"/>
        <end position="58"/>
    </location>
</feature>
<dbReference type="PANTHER" id="PTHR46910">
    <property type="entry name" value="TRANSCRIPTION FACTOR PDR1"/>
    <property type="match status" value="1"/>
</dbReference>
<dbReference type="GO" id="GO:0006351">
    <property type="term" value="P:DNA-templated transcription"/>
    <property type="evidence" value="ECO:0007669"/>
    <property type="project" value="InterPro"/>
</dbReference>
<dbReference type="InterPro" id="IPR050987">
    <property type="entry name" value="AtrR-like"/>
</dbReference>
<feature type="compositionally biased region" description="Acidic residues" evidence="8">
    <location>
        <begin position="15"/>
        <end position="28"/>
    </location>
</feature>
<evidence type="ECO:0000256" key="6">
    <source>
        <dbReference type="ARBA" id="ARBA00023242"/>
    </source>
</evidence>
<dbReference type="VEuPathDB" id="FungiDB:SCODWIG_00656"/>
<keyword evidence="3" id="KW-0805">Transcription regulation</keyword>
<gene>
    <name evidence="10" type="ORF">SCODWIG_00656</name>
</gene>
<evidence type="ECO:0000256" key="3">
    <source>
        <dbReference type="ARBA" id="ARBA00023015"/>
    </source>
</evidence>
<feature type="coiled-coil region" evidence="7">
    <location>
        <begin position="160"/>
        <end position="187"/>
    </location>
</feature>
<organism evidence="10 11">
    <name type="scientific">Saccharomycodes ludwigii</name>
    <dbReference type="NCBI Taxonomy" id="36035"/>
    <lineage>
        <taxon>Eukaryota</taxon>
        <taxon>Fungi</taxon>
        <taxon>Dikarya</taxon>
        <taxon>Ascomycota</taxon>
        <taxon>Saccharomycotina</taxon>
        <taxon>Saccharomycetes</taxon>
        <taxon>Saccharomycodales</taxon>
        <taxon>Saccharomycodaceae</taxon>
        <taxon>Saccharomycodes</taxon>
    </lineage>
</organism>
<evidence type="ECO:0000256" key="4">
    <source>
        <dbReference type="ARBA" id="ARBA00023125"/>
    </source>
</evidence>
<keyword evidence="6" id="KW-0539">Nucleus</keyword>
<evidence type="ECO:0000256" key="2">
    <source>
        <dbReference type="ARBA" id="ARBA00022833"/>
    </source>
</evidence>
<dbReference type="PANTHER" id="PTHR46910:SF37">
    <property type="entry name" value="ZN(II)2CYS6 TRANSCRIPTION FACTOR (EUROFUNG)"/>
    <property type="match status" value="1"/>
</dbReference>
<feature type="region of interest" description="Disordered" evidence="8">
    <location>
        <begin position="115"/>
        <end position="138"/>
    </location>
</feature>
<keyword evidence="5" id="KW-0804">Transcription</keyword>
<accession>A0A376B2I5</accession>
<feature type="compositionally biased region" description="Low complexity" evidence="8">
    <location>
        <begin position="29"/>
        <end position="40"/>
    </location>
</feature>
<dbReference type="GO" id="GO:0003700">
    <property type="term" value="F:DNA-binding transcription factor activity"/>
    <property type="evidence" value="ECO:0007669"/>
    <property type="project" value="InterPro"/>
</dbReference>
<evidence type="ECO:0000256" key="1">
    <source>
        <dbReference type="ARBA" id="ARBA00004123"/>
    </source>
</evidence>
<feature type="domain" description="Xylanolytic transcriptional activator regulatory" evidence="9">
    <location>
        <begin position="413"/>
        <end position="487"/>
    </location>
</feature>
<keyword evidence="2" id="KW-0862">Zinc</keyword>
<sequence length="735" mass="85496">MIVEEEIKVSQDKQEEGEEEEEEEEEDQNNNIDTNDGNNNSTKKDTRLNNKQNHAKNYQTKKRSKDLKKHEFEDILDYISVLEKKVDYLINTKTEKENLNPNVKSFVPFFTDTANKKHNDDENNNHVADTKSLKRPGDKQIMASSLVNKKQKNLSHKQGQDVLVKQVSNLENDKKQHQNTKERKKNVDGSLGILADVVSNADLDHESGTEAANNSRVEICSSLQTAELKETIRQHIHSDLLPVFDSIDISCMYENRTQQKIVCEMIETPSLQELPYFALMEEIASVLVSYYKLQLIFPLEDYDVIGILQKWKKDGFASLNNSHLLILNILSAITCRLLQHETQVSTKDEQHRLKVYHASLKDLVWLRKYEDIFFNNSLLYYQSISMFPDGLYSVQGILCLIISLPLIGVELSRTLMLSTAIRIAQDFGLHSELFLNATKNTRMKAKKKRIWWFCCFADKLIARKFCRPCMILDYTTTVKFEPEGKLALLELVNSAEKNSSPLSSQNTNFCDIKDDLVKYILDTDGAGPLSQYYFDKLSSSWFSNQNFCTYPSVQHMQEVREMVEAFLDGLPNCMRDLTKCANLGDNAFFIYLIHSAYYDTLSYLSSHIPGTSYIMEYDIKKLEILCLMKKFKTWTLFQEMESHFILAFLRIYKYTIGHEVEKKKYVANFKFLLNFLDNFYGNRYKVWASYPNPWMYEKITVFKKLMEVLKDEGVFKWPDIDYTLNSTEKVALERL</sequence>
<feature type="compositionally biased region" description="Basic and acidic residues" evidence="8">
    <location>
        <begin position="1"/>
        <end position="14"/>
    </location>
</feature>
<dbReference type="SMART" id="SM00906">
    <property type="entry name" value="Fungal_trans"/>
    <property type="match status" value="1"/>
</dbReference>
<dbReference type="EMBL" id="UFAJ01000061">
    <property type="protein sequence ID" value="SSD58895.1"/>
    <property type="molecule type" value="Genomic_DNA"/>
</dbReference>